<evidence type="ECO:0000313" key="2">
    <source>
        <dbReference type="Proteomes" id="UP000751190"/>
    </source>
</evidence>
<dbReference type="EMBL" id="JAGTXO010000010">
    <property type="protein sequence ID" value="KAG8465681.1"/>
    <property type="molecule type" value="Genomic_DNA"/>
</dbReference>
<comment type="caution">
    <text evidence="1">The sequence shown here is derived from an EMBL/GenBank/DDBJ whole genome shotgun (WGS) entry which is preliminary data.</text>
</comment>
<evidence type="ECO:0000313" key="1">
    <source>
        <dbReference type="EMBL" id="KAG8465681.1"/>
    </source>
</evidence>
<dbReference type="OrthoDB" id="10360172at2759"/>
<reference evidence="1" key="1">
    <citation type="submission" date="2021-05" db="EMBL/GenBank/DDBJ databases">
        <title>The genome of the haptophyte Pavlova lutheri (Diacronema luteri, Pavlovales) - a model for lipid biosynthesis in eukaryotic algae.</title>
        <authorList>
            <person name="Hulatt C.J."/>
            <person name="Posewitz M.C."/>
        </authorList>
    </citation>
    <scope>NUCLEOTIDE SEQUENCE</scope>
    <source>
        <strain evidence="1">NIVA-4/92</strain>
    </source>
</reference>
<dbReference type="Proteomes" id="UP000751190">
    <property type="component" value="Unassembled WGS sequence"/>
</dbReference>
<proteinExistence type="predicted"/>
<protein>
    <submittedName>
        <fullName evidence="1">Uncharacterized protein</fullName>
    </submittedName>
</protein>
<keyword evidence="2" id="KW-1185">Reference proteome</keyword>
<dbReference type="AlphaFoldDB" id="A0A8J6CC35"/>
<name>A0A8J6CC35_DIALT</name>
<gene>
    <name evidence="1" type="ORF">KFE25_002988</name>
</gene>
<sequence length="252" mass="26760">MSPLQLATSIRPAGVPGAYSDSSQIKKMFTNGVDDAPASSITPADTLQLAPHPVSSTLSAEKFTEGMTPAMASVYPGKNGPAGVAGDFDKIYLPRPLVRKVHSGRPLMKGETQAKAWEPTTAESFHATIAYAPPFDATEEKPYMVPKYAPDFPLESNMDPQRMHSGYMVAPHIPTATLPAKPTSPLLHASAPPAFPADASARKLGGSAPLSDAPFHSTFTSEREQQVGGTVHLIKTHAAGAKQGKDFSDRLW</sequence>
<accession>A0A8J6CC35</accession>
<organism evidence="1 2">
    <name type="scientific">Diacronema lutheri</name>
    <name type="common">Unicellular marine alga</name>
    <name type="synonym">Monochrysis lutheri</name>
    <dbReference type="NCBI Taxonomy" id="2081491"/>
    <lineage>
        <taxon>Eukaryota</taxon>
        <taxon>Haptista</taxon>
        <taxon>Haptophyta</taxon>
        <taxon>Pavlovophyceae</taxon>
        <taxon>Pavlovales</taxon>
        <taxon>Pavlovaceae</taxon>
        <taxon>Diacronema</taxon>
    </lineage>
</organism>